<feature type="region of interest" description="Disordered" evidence="1">
    <location>
        <begin position="61"/>
        <end position="107"/>
    </location>
</feature>
<evidence type="ECO:0000256" key="1">
    <source>
        <dbReference type="SAM" id="MobiDB-lite"/>
    </source>
</evidence>
<accession>A0A9Q5HRG9</accession>
<proteinExistence type="predicted"/>
<name>A0A9Q5HRG9_SANBA</name>
<organism evidence="2 3">
    <name type="scientific">Sanghuangporus baumii</name>
    <name type="common">Phellinus baumii</name>
    <dbReference type="NCBI Taxonomy" id="108892"/>
    <lineage>
        <taxon>Eukaryota</taxon>
        <taxon>Fungi</taxon>
        <taxon>Dikarya</taxon>
        <taxon>Basidiomycota</taxon>
        <taxon>Agaricomycotina</taxon>
        <taxon>Agaricomycetes</taxon>
        <taxon>Hymenochaetales</taxon>
        <taxon>Hymenochaetaceae</taxon>
        <taxon>Sanghuangporus</taxon>
    </lineage>
</organism>
<dbReference type="AlphaFoldDB" id="A0A9Q5HRG9"/>
<evidence type="ECO:0000313" key="3">
    <source>
        <dbReference type="Proteomes" id="UP000757232"/>
    </source>
</evidence>
<reference evidence="2" key="1">
    <citation type="submission" date="2016-06" db="EMBL/GenBank/DDBJ databases">
        <title>Draft Genome sequence of the fungus Inonotus baumii.</title>
        <authorList>
            <person name="Zhu H."/>
            <person name="Lin W."/>
        </authorList>
    </citation>
    <scope>NUCLEOTIDE SEQUENCE</scope>
    <source>
        <strain evidence="2">821</strain>
    </source>
</reference>
<evidence type="ECO:0000313" key="2">
    <source>
        <dbReference type="EMBL" id="OCB84524.1"/>
    </source>
</evidence>
<protein>
    <submittedName>
        <fullName evidence="2">Uncharacterized protein</fullName>
    </submittedName>
</protein>
<keyword evidence="3" id="KW-1185">Reference proteome</keyword>
<comment type="caution">
    <text evidence="2">The sequence shown here is derived from an EMBL/GenBank/DDBJ whole genome shotgun (WGS) entry which is preliminary data.</text>
</comment>
<feature type="compositionally biased region" description="Basic residues" evidence="1">
    <location>
        <begin position="75"/>
        <end position="92"/>
    </location>
</feature>
<gene>
    <name evidence="2" type="ORF">A7U60_g8510</name>
</gene>
<dbReference type="EMBL" id="LNZH02000215">
    <property type="protein sequence ID" value="OCB84524.1"/>
    <property type="molecule type" value="Genomic_DNA"/>
</dbReference>
<sequence>MDVTSEQIVRRPKETTNVDEKIGKMDELNVRERREDLQERRIPAEEDPKINVIRDHTRGIRLDFSTRRSNPKPQQYHRRRHHHHRSSPHHKKHDEEGLSSLRPSREISIPTPSIELCFCMSLRGRSFG</sequence>
<feature type="region of interest" description="Disordered" evidence="1">
    <location>
        <begin position="1"/>
        <end position="24"/>
    </location>
</feature>
<dbReference type="Proteomes" id="UP000757232">
    <property type="component" value="Unassembled WGS sequence"/>
</dbReference>
<feature type="compositionally biased region" description="Basic and acidic residues" evidence="1">
    <location>
        <begin position="8"/>
        <end position="24"/>
    </location>
</feature>